<feature type="repeat" description="TPR" evidence="1">
    <location>
        <begin position="243"/>
        <end position="276"/>
    </location>
</feature>
<dbReference type="InterPro" id="IPR019734">
    <property type="entry name" value="TPR_rpt"/>
</dbReference>
<reference evidence="2" key="1">
    <citation type="journal article" date="2010" name="Science">
        <title>Plasticity of animal genome architecture unmasked by rapid evolution of a pelagic tunicate.</title>
        <authorList>
            <person name="Denoeud F."/>
            <person name="Henriet S."/>
            <person name="Mungpakdee S."/>
            <person name="Aury J.M."/>
            <person name="Da Silva C."/>
            <person name="Brinkmann H."/>
            <person name="Mikhaleva J."/>
            <person name="Olsen L.C."/>
            <person name="Jubin C."/>
            <person name="Canestro C."/>
            <person name="Bouquet J.M."/>
            <person name="Danks G."/>
            <person name="Poulain J."/>
            <person name="Campsteijn C."/>
            <person name="Adamski M."/>
            <person name="Cross I."/>
            <person name="Yadetie F."/>
            <person name="Muffato M."/>
            <person name="Louis A."/>
            <person name="Butcher S."/>
            <person name="Tsagkogeorga G."/>
            <person name="Konrad A."/>
            <person name="Singh S."/>
            <person name="Jensen M.F."/>
            <person name="Cong E.H."/>
            <person name="Eikeseth-Otteraa H."/>
            <person name="Noel B."/>
            <person name="Anthouard V."/>
            <person name="Porcel B.M."/>
            <person name="Kachouri-Lafond R."/>
            <person name="Nishino A."/>
            <person name="Ugolini M."/>
            <person name="Chourrout P."/>
            <person name="Nishida H."/>
            <person name="Aasland R."/>
            <person name="Huzurbazar S."/>
            <person name="Westhof E."/>
            <person name="Delsuc F."/>
            <person name="Lehrach H."/>
            <person name="Reinhardt R."/>
            <person name="Weissenbach J."/>
            <person name="Roy S.W."/>
            <person name="Artiguenave F."/>
            <person name="Postlethwait J.H."/>
            <person name="Manak J.R."/>
            <person name="Thompson E.M."/>
            <person name="Jaillon O."/>
            <person name="Du Pasquier L."/>
            <person name="Boudinot P."/>
            <person name="Liberles D.A."/>
            <person name="Volff J.N."/>
            <person name="Philippe H."/>
            <person name="Lenhard B."/>
            <person name="Roest Crollius H."/>
            <person name="Wincker P."/>
            <person name="Chourrout D."/>
        </authorList>
    </citation>
    <scope>NUCLEOTIDE SEQUENCE [LARGE SCALE GENOMIC DNA]</scope>
</reference>
<evidence type="ECO:0000313" key="3">
    <source>
        <dbReference type="Proteomes" id="UP000001307"/>
    </source>
</evidence>
<keyword evidence="3" id="KW-1185">Reference proteome</keyword>
<dbReference type="PROSITE" id="PS50005">
    <property type="entry name" value="TPR"/>
    <property type="match status" value="3"/>
</dbReference>
<dbReference type="EMBL" id="FN653030">
    <property type="protein sequence ID" value="CBY19118.1"/>
    <property type="molecule type" value="Genomic_DNA"/>
</dbReference>
<keyword evidence="1" id="KW-0802">TPR repeat</keyword>
<protein>
    <submittedName>
        <fullName evidence="2">Uncharacterized protein</fullName>
    </submittedName>
</protein>
<evidence type="ECO:0000313" key="2">
    <source>
        <dbReference type="EMBL" id="CBY19118.1"/>
    </source>
</evidence>
<dbReference type="OrthoDB" id="1926212at2759"/>
<dbReference type="InParanoid" id="E4X9I9"/>
<name>E4X9I9_OIKDI</name>
<dbReference type="Gene3D" id="1.25.40.10">
    <property type="entry name" value="Tetratricopeptide repeat domain"/>
    <property type="match status" value="1"/>
</dbReference>
<accession>E4X9I9</accession>
<dbReference type="InterPro" id="IPR011990">
    <property type="entry name" value="TPR-like_helical_dom_sf"/>
</dbReference>
<dbReference type="SUPFAM" id="SSF48452">
    <property type="entry name" value="TPR-like"/>
    <property type="match status" value="2"/>
</dbReference>
<dbReference type="Pfam" id="PF13432">
    <property type="entry name" value="TPR_16"/>
    <property type="match status" value="2"/>
</dbReference>
<dbReference type="PANTHER" id="PTHR44523:SF1">
    <property type="entry name" value="TETRATRICOPEPTIDE REPEAT PROTEIN 13"/>
    <property type="match status" value="1"/>
</dbReference>
<dbReference type="Proteomes" id="UP000001307">
    <property type="component" value="Unassembled WGS sequence"/>
</dbReference>
<feature type="repeat" description="TPR" evidence="1">
    <location>
        <begin position="209"/>
        <end position="242"/>
    </location>
</feature>
<dbReference type="AlphaFoldDB" id="E4X9I9"/>
<gene>
    <name evidence="2" type="ORF">GSOID_T00004541001</name>
</gene>
<feature type="repeat" description="TPR" evidence="1">
    <location>
        <begin position="142"/>
        <end position="175"/>
    </location>
</feature>
<evidence type="ECO:0000256" key="1">
    <source>
        <dbReference type="PROSITE-ProRule" id="PRU00339"/>
    </source>
</evidence>
<dbReference type="SMART" id="SM00028">
    <property type="entry name" value="TPR"/>
    <property type="match status" value="4"/>
</dbReference>
<organism evidence="2">
    <name type="scientific">Oikopleura dioica</name>
    <name type="common">Tunicate</name>
    <dbReference type="NCBI Taxonomy" id="34765"/>
    <lineage>
        <taxon>Eukaryota</taxon>
        <taxon>Metazoa</taxon>
        <taxon>Chordata</taxon>
        <taxon>Tunicata</taxon>
        <taxon>Appendicularia</taxon>
        <taxon>Copelata</taxon>
        <taxon>Oikopleuridae</taxon>
        <taxon>Oikopleura</taxon>
    </lineage>
</organism>
<proteinExistence type="predicted"/>
<sequence>MAKENLDACAREFHKNGYIPYNMALNERSMTIAQSLVLANENCLKQSFARVNLLIQQIETKKDLRIEHRGALWTKGRVAASLAPKDGRYYEAALDVYATMERLDGGDFEPGLRISELLIMMGRYSEALYPINKAIHNDPKNTECLRVRGTLYFLDNNFDEAIKDFKLAVDTDPTPELYYYYALSLYHEGHLGAALHAIASALEVRADQPDVLRLQAQLYKETGQFDKALKSLNEALSLDYKSAESIIAKGELYFDAGRPQQASRWFQKCTKVEPWNIKCEVYKGLCLVNTGKFYDGIKELTTRVLRNYPLPGQKPTNGQIRSFYIREWARYLSMAADKAHLGTYPENELSRKFTLSWLTNKNWLVNDDIPEFNDGKGLANSIDVETTPWENIDEGKKKLACLALKIGQYHRSVTDLENPRKEMAIGLAAIEIFQRFKNEDKDSQKVSTMQLSWKEAAAVANKWIRMVDLNEPSFWIDDLYTGKISGIPPEVLYHQVGTAIPYQYQKYHEFFFKYSLATKPHLSKTGADNISDMIAKGVEPGEKEMLPLLAGSVHYSTGTFREETFRTTPGKTLLAGEIVLRNEGFVDSASKSFYRTVATAKIERSKAQFDQFKQELDTVWSRLYIDKEGDDDSLEYAWLLYFYFILLAPTNENTSEIAFAVTYGALLSLRQFVFPNGSSRPFLPPKMILKLEVMQAQSPEEWVRMMKQYYNYDEKRLTHDEWHKSIFFQIPEVKNKFKLLRDMTEILNIDTYQFCDSSSPDKTDKIKL</sequence>
<dbReference type="PANTHER" id="PTHR44523">
    <property type="entry name" value="TETRATRICOPEPTIDE REPEAT PROTEIN 13"/>
    <property type="match status" value="1"/>
</dbReference>